<name>A0A7W5ZVZ2_9SPHN</name>
<proteinExistence type="predicted"/>
<keyword evidence="2" id="KW-1185">Reference proteome</keyword>
<gene>
    <name evidence="1" type="ORF">GGQ88_000155</name>
</gene>
<reference evidence="1 2" key="1">
    <citation type="submission" date="2020-08" db="EMBL/GenBank/DDBJ databases">
        <title>Genomic Encyclopedia of Type Strains, Phase IV (KMG-IV): sequencing the most valuable type-strain genomes for metagenomic binning, comparative biology and taxonomic classification.</title>
        <authorList>
            <person name="Goeker M."/>
        </authorList>
    </citation>
    <scope>NUCLEOTIDE SEQUENCE [LARGE SCALE GENOMIC DNA]</scope>
    <source>
        <strain evidence="1 2">DSM 14552</strain>
    </source>
</reference>
<comment type="caution">
    <text evidence="1">The sequence shown here is derived from an EMBL/GenBank/DDBJ whole genome shotgun (WGS) entry which is preliminary data.</text>
</comment>
<accession>A0A7W5ZVZ2</accession>
<protein>
    <submittedName>
        <fullName evidence="1">Uncharacterized protein</fullName>
    </submittedName>
</protein>
<evidence type="ECO:0000313" key="1">
    <source>
        <dbReference type="EMBL" id="MBB3858915.1"/>
    </source>
</evidence>
<evidence type="ECO:0000313" key="2">
    <source>
        <dbReference type="Proteomes" id="UP000562395"/>
    </source>
</evidence>
<dbReference type="EMBL" id="JACICY010000001">
    <property type="protein sequence ID" value="MBB3858915.1"/>
    <property type="molecule type" value="Genomic_DNA"/>
</dbReference>
<organism evidence="1 2">
    <name type="scientific">Novosphingobium hassiacum</name>
    <dbReference type="NCBI Taxonomy" id="173676"/>
    <lineage>
        <taxon>Bacteria</taxon>
        <taxon>Pseudomonadati</taxon>
        <taxon>Pseudomonadota</taxon>
        <taxon>Alphaproteobacteria</taxon>
        <taxon>Sphingomonadales</taxon>
        <taxon>Sphingomonadaceae</taxon>
        <taxon>Novosphingobium</taxon>
    </lineage>
</organism>
<dbReference type="Proteomes" id="UP000562395">
    <property type="component" value="Unassembled WGS sequence"/>
</dbReference>
<sequence length="121" mass="12984">MSEPAFLSPEKARETARRVASYRASIRLQSQRADQIPQMLTSGGHSILNKLIGMAEGLIAGFLARNGIAPRDSVQVRNDEQLKCFDPVGEGSGHSVSPDLVSSLNPIDAAEAAHRLSETSK</sequence>
<dbReference type="AlphaFoldDB" id="A0A7W5ZVZ2"/>